<dbReference type="Pfam" id="PF07992">
    <property type="entry name" value="Pyr_redox_2"/>
    <property type="match status" value="1"/>
</dbReference>
<evidence type="ECO:0000256" key="11">
    <source>
        <dbReference type="SAM" id="MobiDB-lite"/>
    </source>
</evidence>
<evidence type="ECO:0000256" key="2">
    <source>
        <dbReference type="ARBA" id="ARBA00008312"/>
    </source>
</evidence>
<evidence type="ECO:0000313" key="13">
    <source>
        <dbReference type="EMBL" id="QTX03634.1"/>
    </source>
</evidence>
<organism evidence="13 14">
    <name type="scientific">Agromyces archimandritae</name>
    <dbReference type="NCBI Taxonomy" id="2781962"/>
    <lineage>
        <taxon>Bacteria</taxon>
        <taxon>Bacillati</taxon>
        <taxon>Actinomycetota</taxon>
        <taxon>Actinomycetes</taxon>
        <taxon>Micrococcales</taxon>
        <taxon>Microbacteriaceae</taxon>
        <taxon>Agromyces</taxon>
    </lineage>
</organism>
<keyword evidence="7" id="KW-0560">Oxidoreductase</keyword>
<reference evidence="13" key="1">
    <citation type="submission" date="2021-03" db="EMBL/GenBank/DDBJ databases">
        <title>Agromyces archimandritus sp. nov., isolated from the cockroach Archimandrita tessellata.</title>
        <authorList>
            <person name="Guzman J."/>
            <person name="Ortuzar M."/>
            <person name="Poehlein A."/>
            <person name="Daniel R."/>
            <person name="Trujillo M."/>
            <person name="Vilcinskas A."/>
        </authorList>
    </citation>
    <scope>NUCLEOTIDE SEQUENCE</scope>
    <source>
        <strain evidence="13">G127AT</strain>
    </source>
</reference>
<comment type="catalytic activity">
    <reaction evidence="8">
        <text>2 reduced [2Fe-2S]-[ferredoxin] + NADP(+) + H(+) = 2 oxidized [2Fe-2S]-[ferredoxin] + NADPH</text>
        <dbReference type="Rhea" id="RHEA:20125"/>
        <dbReference type="Rhea" id="RHEA-COMP:10000"/>
        <dbReference type="Rhea" id="RHEA-COMP:10001"/>
        <dbReference type="ChEBI" id="CHEBI:15378"/>
        <dbReference type="ChEBI" id="CHEBI:33737"/>
        <dbReference type="ChEBI" id="CHEBI:33738"/>
        <dbReference type="ChEBI" id="CHEBI:57783"/>
        <dbReference type="ChEBI" id="CHEBI:58349"/>
        <dbReference type="EC" id="1.18.1.2"/>
    </reaction>
</comment>
<dbReference type="GO" id="GO:0004324">
    <property type="term" value="F:ferredoxin-NADP+ reductase activity"/>
    <property type="evidence" value="ECO:0007669"/>
    <property type="project" value="UniProtKB-EC"/>
</dbReference>
<evidence type="ECO:0000313" key="14">
    <source>
        <dbReference type="Proteomes" id="UP000671914"/>
    </source>
</evidence>
<comment type="cofactor">
    <cofactor evidence="1 9">
        <name>FAD</name>
        <dbReference type="ChEBI" id="CHEBI:57692"/>
    </cofactor>
</comment>
<evidence type="ECO:0000256" key="10">
    <source>
        <dbReference type="PIRSR" id="PIRSR000362-2"/>
    </source>
</evidence>
<sequence length="480" mass="53165">MTERNKLRLAIVGAGPAGIYAADILLKAERNFDVSIDLFDRLPAPYGLVRYGVAPDHPRIKGIINALREVLDRGDIRIFGNVEFGSDLTVDDLKRHYHAVIFATGAVRDAELGIPGIELGGSYGAGDFVSWYDGHPDYPREWPLDAKQVAVIGNGNVALDVSRILAKHAEDLLPTEIPDNVYEGLQDSAVTDVHVFGRRGPTSVKFTPLELRELGELRDVDMIVYDEDFDYDEQAKAAVAGNKQVFVIDKVLNQWRRRETGQASRRLHLHFFAKPIEIVGDDVGQVSAIRYERTEPDGEGGVVGTGEIRELPVQAVYRAVGYFGSPLPGIPFDKRYGIIPNHEGQVQLRDKETGETRQAYGVYATGWIKRGPVGLIGHTKSDAMETVAHLINDLGNWWTPESPSEESIVELLESRGILWTDLEGWHRLDEHEIAAGQPFGRARIKVVPRDDMVHISRDELPDEVRGADAGAQADSERAGE</sequence>
<dbReference type="Proteomes" id="UP000671914">
    <property type="component" value="Chromosome"/>
</dbReference>
<dbReference type="PRINTS" id="PR00419">
    <property type="entry name" value="ADXRDTASE"/>
</dbReference>
<feature type="binding site" evidence="9">
    <location>
        <position position="48"/>
    </location>
    <ligand>
        <name>FAD</name>
        <dbReference type="ChEBI" id="CHEBI:57692"/>
    </ligand>
</feature>
<dbReference type="RefSeq" id="WP_210896421.1">
    <property type="nucleotide sequence ID" value="NZ_CP071696.1"/>
</dbReference>
<dbReference type="AlphaFoldDB" id="A0A975IMX7"/>
<evidence type="ECO:0000256" key="8">
    <source>
        <dbReference type="ARBA" id="ARBA00047776"/>
    </source>
</evidence>
<keyword evidence="14" id="KW-1185">Reference proteome</keyword>
<feature type="domain" description="FAD/NAD(P)-binding" evidence="12">
    <location>
        <begin position="8"/>
        <end position="171"/>
    </location>
</feature>
<dbReference type="PIRSF" id="PIRSF000362">
    <property type="entry name" value="FNR"/>
    <property type="match status" value="1"/>
</dbReference>
<evidence type="ECO:0000256" key="3">
    <source>
        <dbReference type="ARBA" id="ARBA00013223"/>
    </source>
</evidence>
<dbReference type="SUPFAM" id="SSF51971">
    <property type="entry name" value="Nucleotide-binding domain"/>
    <property type="match status" value="2"/>
</dbReference>
<gene>
    <name evidence="13" type="ORF">G127AT_09805</name>
</gene>
<feature type="binding site" evidence="9">
    <location>
        <begin position="374"/>
        <end position="376"/>
    </location>
    <ligand>
        <name>FAD</name>
        <dbReference type="ChEBI" id="CHEBI:57692"/>
    </ligand>
</feature>
<feature type="binding site" evidence="10">
    <location>
        <begin position="198"/>
        <end position="199"/>
    </location>
    <ligand>
        <name>NADP(+)</name>
        <dbReference type="ChEBI" id="CHEBI:58349"/>
    </ligand>
</feature>
<protein>
    <recommendedName>
        <fullName evidence="3">ferredoxin--NADP(+) reductase</fullName>
        <ecNumber evidence="3">1.18.1.2</ecNumber>
    </recommendedName>
</protein>
<evidence type="ECO:0000256" key="1">
    <source>
        <dbReference type="ARBA" id="ARBA00001974"/>
    </source>
</evidence>
<proteinExistence type="inferred from homology"/>
<dbReference type="EMBL" id="CP071696">
    <property type="protein sequence ID" value="QTX03634.1"/>
    <property type="molecule type" value="Genomic_DNA"/>
</dbReference>
<dbReference type="KEGG" id="aarc:G127AT_09805"/>
<dbReference type="Gene3D" id="3.50.50.60">
    <property type="entry name" value="FAD/NAD(P)-binding domain"/>
    <property type="match status" value="1"/>
</dbReference>
<keyword evidence="4" id="KW-0285">Flavoprotein</keyword>
<evidence type="ECO:0000256" key="5">
    <source>
        <dbReference type="ARBA" id="ARBA00022827"/>
    </source>
</evidence>
<feature type="region of interest" description="Disordered" evidence="11">
    <location>
        <begin position="458"/>
        <end position="480"/>
    </location>
</feature>
<feature type="binding site" evidence="9">
    <location>
        <position position="367"/>
    </location>
    <ligand>
        <name>FAD</name>
        <dbReference type="ChEBI" id="CHEBI:57692"/>
    </ligand>
</feature>
<dbReference type="InterPro" id="IPR036188">
    <property type="entry name" value="FAD/NAD-bd_sf"/>
</dbReference>
<accession>A0A975IMX7</accession>
<evidence type="ECO:0000256" key="7">
    <source>
        <dbReference type="ARBA" id="ARBA00023002"/>
    </source>
</evidence>
<dbReference type="Gene3D" id="3.40.50.720">
    <property type="entry name" value="NAD(P)-binding Rossmann-like Domain"/>
    <property type="match status" value="1"/>
</dbReference>
<feature type="binding site" evidence="10">
    <location>
        <position position="210"/>
    </location>
    <ligand>
        <name>NADP(+)</name>
        <dbReference type="ChEBI" id="CHEBI:58349"/>
    </ligand>
</feature>
<dbReference type="InterPro" id="IPR055275">
    <property type="entry name" value="Ferredox_Rdtase"/>
</dbReference>
<feature type="binding site" evidence="10">
    <location>
        <begin position="154"/>
        <end position="157"/>
    </location>
    <ligand>
        <name>NADP(+)</name>
        <dbReference type="ChEBI" id="CHEBI:58349"/>
    </ligand>
</feature>
<dbReference type="InterPro" id="IPR021163">
    <property type="entry name" value="Ferredox_Rdtase_adrenod"/>
</dbReference>
<dbReference type="InterPro" id="IPR023753">
    <property type="entry name" value="FAD/NAD-binding_dom"/>
</dbReference>
<evidence type="ECO:0000256" key="9">
    <source>
        <dbReference type="PIRSR" id="PIRSR000362-1"/>
    </source>
</evidence>
<dbReference type="EC" id="1.18.1.2" evidence="3"/>
<feature type="binding site" evidence="9">
    <location>
        <position position="17"/>
    </location>
    <ligand>
        <name>FAD</name>
        <dbReference type="ChEBI" id="CHEBI:57692"/>
    </ligand>
</feature>
<feature type="binding site" evidence="10">
    <location>
        <position position="374"/>
    </location>
    <ligand>
        <name>NADP(+)</name>
        <dbReference type="ChEBI" id="CHEBI:58349"/>
    </ligand>
</feature>
<keyword evidence="5 9" id="KW-0274">FAD</keyword>
<dbReference type="PANTHER" id="PTHR48467">
    <property type="entry name" value="GLUTAMATE SYNTHASE 1 [NADH], CHLOROPLASTIC-LIKE"/>
    <property type="match status" value="1"/>
</dbReference>
<comment type="similarity">
    <text evidence="2">Belongs to the ferredoxin--NADP reductase type 1 family.</text>
</comment>
<evidence type="ECO:0000256" key="4">
    <source>
        <dbReference type="ARBA" id="ARBA00022630"/>
    </source>
</evidence>
<evidence type="ECO:0000256" key="6">
    <source>
        <dbReference type="ARBA" id="ARBA00022857"/>
    </source>
</evidence>
<keyword evidence="6 10" id="KW-0521">NADP</keyword>
<dbReference type="PANTHER" id="PTHR48467:SF1">
    <property type="entry name" value="GLUTAMATE SYNTHASE 1 [NADH], CHLOROPLASTIC-LIKE"/>
    <property type="match status" value="1"/>
</dbReference>
<name>A0A975IMX7_9MICO</name>
<evidence type="ECO:0000259" key="12">
    <source>
        <dbReference type="Pfam" id="PF07992"/>
    </source>
</evidence>